<sequence>MDRPIMSTTLKNTSRKKTWTAVGVGALAVAVAGAGAYSTLTTSIADNRFSAAVPEETDEPVEGALLVLEGKEIDKTFDSDTLNDWAVGDWTLTNRGASATEFDGTFQLHNDIDQALAEALKVQYAVVDDAGDVVRWRDAGTVAATGSLSEVLGIDSIAGESTIPVVVRVLLEDPQVLVGADETGAPLHVLADFTVSYLDPIERS</sequence>
<proteinExistence type="predicted"/>
<gene>
    <name evidence="1" type="ORF">EBM89_11040</name>
</gene>
<name>A0A3M2J5B7_9CELL</name>
<protein>
    <submittedName>
        <fullName evidence="1">Uncharacterized protein</fullName>
    </submittedName>
</protein>
<evidence type="ECO:0000313" key="2">
    <source>
        <dbReference type="Proteomes" id="UP000269289"/>
    </source>
</evidence>
<evidence type="ECO:0000313" key="1">
    <source>
        <dbReference type="EMBL" id="RMI09292.1"/>
    </source>
</evidence>
<organism evidence="1 2">
    <name type="scientific">Cellulomonas triticagri</name>
    <dbReference type="NCBI Taxonomy" id="2483352"/>
    <lineage>
        <taxon>Bacteria</taxon>
        <taxon>Bacillati</taxon>
        <taxon>Actinomycetota</taxon>
        <taxon>Actinomycetes</taxon>
        <taxon>Micrococcales</taxon>
        <taxon>Cellulomonadaceae</taxon>
        <taxon>Cellulomonas</taxon>
    </lineage>
</organism>
<reference evidence="1 2" key="1">
    <citation type="submission" date="2018-10" db="EMBL/GenBank/DDBJ databases">
        <title>Isolation, diversity and antifungal activity of actinobacteria from wheat.</title>
        <authorList>
            <person name="Han C."/>
        </authorList>
    </citation>
    <scope>NUCLEOTIDE SEQUENCE [LARGE SCALE GENOMIC DNA]</scope>
    <source>
        <strain evidence="1 2">NEAU-YY56</strain>
    </source>
</reference>
<comment type="caution">
    <text evidence="1">The sequence shown here is derived from an EMBL/GenBank/DDBJ whole genome shotgun (WGS) entry which is preliminary data.</text>
</comment>
<accession>A0A3M2J5B7</accession>
<dbReference type="AlphaFoldDB" id="A0A3M2J5B7"/>
<keyword evidence="2" id="KW-1185">Reference proteome</keyword>
<dbReference type="Proteomes" id="UP000269289">
    <property type="component" value="Unassembled WGS sequence"/>
</dbReference>
<dbReference type="EMBL" id="RFFI01000054">
    <property type="protein sequence ID" value="RMI09292.1"/>
    <property type="molecule type" value="Genomic_DNA"/>
</dbReference>